<evidence type="ECO:0000313" key="3">
    <source>
        <dbReference type="EMBL" id="CUI14583.1"/>
    </source>
</evidence>
<dbReference type="AlphaFoldDB" id="A0A0S4KFZ8"/>
<evidence type="ECO:0000256" key="2">
    <source>
        <dbReference type="SAM" id="MobiDB-lite"/>
    </source>
</evidence>
<keyword evidence="4" id="KW-1185">Reference proteome</keyword>
<feature type="compositionally biased region" description="Low complexity" evidence="2">
    <location>
        <begin position="228"/>
        <end position="245"/>
    </location>
</feature>
<proteinExistence type="predicted"/>
<dbReference type="OMA" id="GMAHAKI"/>
<dbReference type="Proteomes" id="UP000051952">
    <property type="component" value="Unassembled WGS sequence"/>
</dbReference>
<feature type="region of interest" description="Disordered" evidence="2">
    <location>
        <begin position="211"/>
        <end position="267"/>
    </location>
</feature>
<feature type="compositionally biased region" description="Gly residues" evidence="2">
    <location>
        <begin position="422"/>
        <end position="433"/>
    </location>
</feature>
<feature type="compositionally biased region" description="Low complexity" evidence="2">
    <location>
        <begin position="434"/>
        <end position="444"/>
    </location>
</feature>
<name>A0A0S4KFZ8_BODSA</name>
<feature type="compositionally biased region" description="Acidic residues" evidence="2">
    <location>
        <begin position="589"/>
        <end position="601"/>
    </location>
</feature>
<sequence>MQELFSPQGSNPLANIKISNPRCGKVEFDRTVRSNVMVIEGDLTQSRVQIPKEDRPMSSLQLNHSLVVLQIMIPSSGQFLLELNVSNSPMTRMRLSAATFISRADVVDAKGMAHAKIPLVIPRNCWVQIVFHVGGIFTHLFRLPSVKWIDSVVLAGSCKVRKVMTCADEASAIESKPGGMLLFAVPAYGPPVWQTAGGVPAVPPPQIHRSVEEAQPPADSNGIPPASPTAESASSARSPASVTAAGRAKVGHKSPPPRPQQPEVSSRTMLTVTSLNKGTSPLPAQRGQLDLMTDAQVSTPTSTTSDPSGGTPSKSSAGAATASSPMRMRFLKGDDGSISFTASNPEQEANELEERRRQLDIIERLRREAEALRVREDIDKQRRDYEEQEQRDQYVRIVDAPEAPPLVSGRRQTLSTSNNSGMSGGAGVGGGDNGTAARRTTTTGQSLSMRPNGRLGTPPDGVARDFGDDGGFGSWDDDSEQTLFSSMLAGGGVGNNVVQMFNGPRLRFSTRATASTKPRVATIRNPTGSPVVARRKKASLPPSMMLLSLRPAQVGDAHPADDYDPDHYRKLEPDVGYGCGYMDVLHGTEEEDEEYEEEEEE</sequence>
<gene>
    <name evidence="3" type="ORF">BSAL_07735</name>
</gene>
<reference evidence="4" key="1">
    <citation type="submission" date="2015-09" db="EMBL/GenBank/DDBJ databases">
        <authorList>
            <consortium name="Pathogen Informatics"/>
        </authorList>
    </citation>
    <scope>NUCLEOTIDE SEQUENCE [LARGE SCALE GENOMIC DNA]</scope>
    <source>
        <strain evidence="4">Lake Konstanz</strain>
    </source>
</reference>
<accession>A0A0S4KFZ8</accession>
<dbReference type="EMBL" id="CYKH01001409">
    <property type="protein sequence ID" value="CUI14583.1"/>
    <property type="molecule type" value="Genomic_DNA"/>
</dbReference>
<feature type="region of interest" description="Disordered" evidence="2">
    <location>
        <begin position="581"/>
        <end position="601"/>
    </location>
</feature>
<protein>
    <recommendedName>
        <fullName evidence="5">CFA20 domain-containing protein</fullName>
    </recommendedName>
</protein>
<organism evidence="3 4">
    <name type="scientific">Bodo saltans</name>
    <name type="common">Flagellated protozoan</name>
    <dbReference type="NCBI Taxonomy" id="75058"/>
    <lineage>
        <taxon>Eukaryota</taxon>
        <taxon>Discoba</taxon>
        <taxon>Euglenozoa</taxon>
        <taxon>Kinetoplastea</taxon>
        <taxon>Metakinetoplastina</taxon>
        <taxon>Eubodonida</taxon>
        <taxon>Bodonidae</taxon>
        <taxon>Bodo</taxon>
    </lineage>
</organism>
<feature type="region of interest" description="Disordered" evidence="2">
    <location>
        <begin position="296"/>
        <end position="325"/>
    </location>
</feature>
<evidence type="ECO:0000313" key="4">
    <source>
        <dbReference type="Proteomes" id="UP000051952"/>
    </source>
</evidence>
<feature type="region of interest" description="Disordered" evidence="2">
    <location>
        <begin position="405"/>
        <end position="460"/>
    </location>
</feature>
<feature type="coiled-coil region" evidence="1">
    <location>
        <begin position="352"/>
        <end position="391"/>
    </location>
</feature>
<dbReference type="VEuPathDB" id="TriTrypDB:BSAL_07735"/>
<dbReference type="OrthoDB" id="10261083at2759"/>
<keyword evidence="1" id="KW-0175">Coiled coil</keyword>
<feature type="compositionally biased region" description="Low complexity" evidence="2">
    <location>
        <begin position="298"/>
        <end position="325"/>
    </location>
</feature>
<evidence type="ECO:0000256" key="1">
    <source>
        <dbReference type="SAM" id="Coils"/>
    </source>
</evidence>
<evidence type="ECO:0008006" key="5">
    <source>
        <dbReference type="Google" id="ProtNLM"/>
    </source>
</evidence>